<dbReference type="EMBL" id="JBJQND010000002">
    <property type="protein sequence ID" value="KAL3887139.1"/>
    <property type="molecule type" value="Genomic_DNA"/>
</dbReference>
<evidence type="ECO:0000313" key="3">
    <source>
        <dbReference type="Proteomes" id="UP001634394"/>
    </source>
</evidence>
<evidence type="ECO:0000256" key="1">
    <source>
        <dbReference type="SAM" id="MobiDB-lite"/>
    </source>
</evidence>
<feature type="region of interest" description="Disordered" evidence="1">
    <location>
        <begin position="73"/>
        <end position="115"/>
    </location>
</feature>
<protein>
    <submittedName>
        <fullName evidence="2">Uncharacterized protein</fullName>
    </submittedName>
</protein>
<evidence type="ECO:0000313" key="2">
    <source>
        <dbReference type="EMBL" id="KAL3887139.1"/>
    </source>
</evidence>
<name>A0ABD3XLL6_SINWO</name>
<sequence length="145" mass="16254">MDPEDLEMDMHIFYGIIPVAPEGGNPWDSLLKVDWTLYSWTGLCRTGSLTWTPAWTFPWTLSRAADWRTNDYSKLPRQPLPRTTKSPTPTFPTSPFMSPSRTSDEPTPCQSPSSCTTGCSSGTSSVIFTGILTWLKKFPIAQFQI</sequence>
<dbReference type="Proteomes" id="UP001634394">
    <property type="component" value="Unassembled WGS sequence"/>
</dbReference>
<organism evidence="2 3">
    <name type="scientific">Sinanodonta woodiana</name>
    <name type="common">Chinese pond mussel</name>
    <name type="synonym">Anodonta woodiana</name>
    <dbReference type="NCBI Taxonomy" id="1069815"/>
    <lineage>
        <taxon>Eukaryota</taxon>
        <taxon>Metazoa</taxon>
        <taxon>Spiralia</taxon>
        <taxon>Lophotrochozoa</taxon>
        <taxon>Mollusca</taxon>
        <taxon>Bivalvia</taxon>
        <taxon>Autobranchia</taxon>
        <taxon>Heteroconchia</taxon>
        <taxon>Palaeoheterodonta</taxon>
        <taxon>Unionida</taxon>
        <taxon>Unionoidea</taxon>
        <taxon>Unionidae</taxon>
        <taxon>Unioninae</taxon>
        <taxon>Sinanodonta</taxon>
    </lineage>
</organism>
<gene>
    <name evidence="2" type="ORF">ACJMK2_027092</name>
</gene>
<reference evidence="2 3" key="1">
    <citation type="submission" date="2024-11" db="EMBL/GenBank/DDBJ databases">
        <title>Chromosome-level genome assembly of the freshwater bivalve Anodonta woodiana.</title>
        <authorList>
            <person name="Chen X."/>
        </authorList>
    </citation>
    <scope>NUCLEOTIDE SEQUENCE [LARGE SCALE GENOMIC DNA]</scope>
    <source>
        <strain evidence="2">MN2024</strain>
        <tissue evidence="2">Gills</tissue>
    </source>
</reference>
<accession>A0ABD3XLL6</accession>
<dbReference type="AlphaFoldDB" id="A0ABD3XLL6"/>
<proteinExistence type="predicted"/>
<feature type="compositionally biased region" description="Low complexity" evidence="1">
    <location>
        <begin position="81"/>
        <end position="115"/>
    </location>
</feature>
<keyword evidence="3" id="KW-1185">Reference proteome</keyword>
<comment type="caution">
    <text evidence="2">The sequence shown here is derived from an EMBL/GenBank/DDBJ whole genome shotgun (WGS) entry which is preliminary data.</text>
</comment>